<comment type="caution">
    <text evidence="2">The sequence shown here is derived from an EMBL/GenBank/DDBJ whole genome shotgun (WGS) entry which is preliminary data.</text>
</comment>
<gene>
    <name evidence="2" type="ORF">G7Y89_g4637</name>
</gene>
<protein>
    <recommendedName>
        <fullName evidence="4">F-box domain-containing protein</fullName>
    </recommendedName>
</protein>
<feature type="region of interest" description="Disordered" evidence="1">
    <location>
        <begin position="16"/>
        <end position="46"/>
    </location>
</feature>
<reference evidence="2 3" key="1">
    <citation type="submission" date="2020-03" db="EMBL/GenBank/DDBJ databases">
        <title>Draft Genome Sequence of Cudoniella acicularis.</title>
        <authorList>
            <person name="Buettner E."/>
            <person name="Kellner H."/>
        </authorList>
    </citation>
    <scope>NUCLEOTIDE SEQUENCE [LARGE SCALE GENOMIC DNA]</scope>
    <source>
        <strain evidence="2 3">DSM 108380</strain>
    </source>
</reference>
<accession>A0A8H4W443</accession>
<sequence length="468" mass="52975">MPSLVKKVWNTAFRSHRNSQTSDEAAGSPTSTPAHHSSKPAVQKDSYRTSYASSKVSRAVIYSSTSSPPCAFMPAPEHVTRRSIGQDISYLEDLPEHILDKIVSDLLISDRLCLRFTCKILWVYLTGRNETAEKLVGFEEFAKEPQIVRERRLSLLVRLEADAFQLFGDRKEKTSEEIKSKLETTRGIIRNNTYTCSTCAKLHDASAFEISQLDQPPSVRHCKGSTRILHLCCHATMTWDQFTTDIVNDFPYYRSTALAPTVLTRTYARNSELSPRDVVQRHFHGSHCQSWEGTHWQRDRPVPAGSVSFQYPFGGILWYSTWHIGIQHVWDAEERKVVTGENSLRTKVGPGIPTSTLASIQGKVTRHSDQLMALISRLNSFEIYICPHVTFSHPIMYDDCLKLVQNDFAPGVSNNPICPICQARINMYVQEKKEHMDVEELVIIIARHVGTGDSAMQKDWVDGTREGC</sequence>
<evidence type="ECO:0008006" key="4">
    <source>
        <dbReference type="Google" id="ProtNLM"/>
    </source>
</evidence>
<keyword evidence="3" id="KW-1185">Reference proteome</keyword>
<organism evidence="2 3">
    <name type="scientific">Cudoniella acicularis</name>
    <dbReference type="NCBI Taxonomy" id="354080"/>
    <lineage>
        <taxon>Eukaryota</taxon>
        <taxon>Fungi</taxon>
        <taxon>Dikarya</taxon>
        <taxon>Ascomycota</taxon>
        <taxon>Pezizomycotina</taxon>
        <taxon>Leotiomycetes</taxon>
        <taxon>Helotiales</taxon>
        <taxon>Tricladiaceae</taxon>
        <taxon>Cudoniella</taxon>
    </lineage>
</organism>
<evidence type="ECO:0000313" key="3">
    <source>
        <dbReference type="Proteomes" id="UP000566819"/>
    </source>
</evidence>
<evidence type="ECO:0000256" key="1">
    <source>
        <dbReference type="SAM" id="MobiDB-lite"/>
    </source>
</evidence>
<evidence type="ECO:0000313" key="2">
    <source>
        <dbReference type="EMBL" id="KAF4633493.1"/>
    </source>
</evidence>
<dbReference type="OrthoDB" id="3524869at2759"/>
<proteinExistence type="predicted"/>
<dbReference type="Proteomes" id="UP000566819">
    <property type="component" value="Unassembled WGS sequence"/>
</dbReference>
<feature type="compositionally biased region" description="Polar residues" evidence="1">
    <location>
        <begin position="18"/>
        <end position="35"/>
    </location>
</feature>
<dbReference type="EMBL" id="JAAMPI010000255">
    <property type="protein sequence ID" value="KAF4633493.1"/>
    <property type="molecule type" value="Genomic_DNA"/>
</dbReference>
<dbReference type="AlphaFoldDB" id="A0A8H4W443"/>
<name>A0A8H4W443_9HELO</name>